<feature type="region of interest" description="Disordered" evidence="3">
    <location>
        <begin position="1"/>
        <end position="176"/>
    </location>
</feature>
<feature type="compositionally biased region" description="Low complexity" evidence="3">
    <location>
        <begin position="1258"/>
        <end position="1267"/>
    </location>
</feature>
<sequence>MPRGKQFTSEKESTVQKGSNEQDEDINIRDIDSVTDGAEDSEQESLVRLSQQTQDRRQRSRESFRDPSLSSDVENNEDTDALMEEPILVAEEDDGDEDGDGDDDEEDEDDEGDDSEDHDNEEDDEGDDDFDMEPADFLRRLLQPRSRPRQTNVDVDHPDEVDEEHHDDDDLDPDDPRAEFLRAIGALSGGRGSDGENQPAGFADVMQRLIGSGMMFGGRGSGGQSSEIDALLNNLNQRTDTYIILESLNELSERLLMMNGITAERLIPANRLARSLVNILNDPTLEEELELTLVACRCLYNLVEVNLDFIHDALNNDAVPTLCNKLLEIKYIDLTEQALQALEMISRDPISHNSIISNNGLMACLQYLDFLTIHAQRKCLTIVSNSCSNISVSNFPMVRDALGSISEVVRNHNDQIVVEKAWLTISRIIVCFRNKPEYLNELFADKNLLLKELTQIISISCNKASNNNTNDNRVVLNYSSCLSLISSLTILASVSIDVSRILIAECNIGGIVVKSLNKYAKSKSEESTSTSSEVSISMEALMAAPKELTSTFLTMLGYLLPINYTSSDALYLRDNFEEYDERKKLNETRLELCESIIPNEYRQFVSDIWTMLIISFEATMDFEIRRKSFINLYRIINSVVDNDFSFLEKFDAIARLLASVVNQCKPTIHKEFAHQNRETGYIHDVEMATSDNEGEHCEDADDEIRSEEDDHDHDDSEDEHEDMPRRIRESHRVPENANRNSNTLLLSAFRIIKVLLEKAPSIVINPFEREGLVKDVDVILVDLTGNVEIHEIRQGTPVHSIAGAYSSKYIDTEFTKEYESRLTNEKLYSRILQIGTEIDNLYKSEKFNEDGANITEQMQILENIKITLSDQRIRKLFSFEDWIGLWDTFKITLNGGTEVGQISSFELISSGLIEVLSNILSCEGDNGGSIDVSNCYRAFISSFFIRDEHKNSGKLLVSKLQEALTRSESFDIVSAGTATNPSLGYNYLRADQNQASIMANQIKLKLSPAERAGTATNGIEDDKIASLMQSMILSVHAIATFKSVFTFLKQRFRLLDELSANGANNDDELDEDGNKKSKMNIEFLINGEVVPTETTIYGAIYRSLQSKPDQIIDPSKIWSVVHNITYRRVSSEVQKESAISSYNFSYDEKELEIYDKPTISILKLLRILYEMNSFVKNNIAEADIVPTKDFTNWKLSVKLNRQLEEPLVVASGTLPGWSIHVTKQFPFIFPLETRIFFLQSTSFGYSRLINQWQIRTNQGNEETNNNNPSGQGTQLGRPTRHKVRISRKMMLQSALKVLGMYGSTPGILEIEYFDEVGSGLGPTLEFYSTVSKEFSKKKLRLWRNQDSNNDDPESYVVCKHGLFPLAMDKNAIGTENGKKVLFFFSSLGKFIARALLDSRIIDFNFNPVFLKLVQLFNQYANKSSAKLLRKMSTVANLRIVDPEWADSIDHLYKYVNQFKTVPIEERDSIMVDGATIKDLAIYFELPGNPDYELITNGNEIQVTAQNLEMYINKVLEAVLYTGIIHQTKAFMDGFSKVFPINALIIFSPQELVELFGNAEEDWSYDTLASAIIANHGYTKESDAIKSLIEILIEFNGDQKRAFLQFLTGAPKLPIGGFKALTPELTVVRKNAEDGLKDDDYLPSVMTCANYLKLPNYSSKDMMREKLMQAISEGAEAFLLS</sequence>
<feature type="region of interest" description="Disordered" evidence="3">
    <location>
        <begin position="1258"/>
        <end position="1279"/>
    </location>
</feature>
<dbReference type="PROSITE" id="PS50237">
    <property type="entry name" value="HECT"/>
    <property type="match status" value="1"/>
</dbReference>
<dbReference type="RefSeq" id="XP_049262470.1">
    <property type="nucleotide sequence ID" value="XM_049408186.1"/>
</dbReference>
<dbReference type="GO" id="GO:0016607">
    <property type="term" value="C:nuclear speck"/>
    <property type="evidence" value="ECO:0007669"/>
    <property type="project" value="TreeGrafter"/>
</dbReference>
<dbReference type="EMBL" id="JAGSYN010000182">
    <property type="protein sequence ID" value="KAG7662237.1"/>
    <property type="molecule type" value="Genomic_DNA"/>
</dbReference>
<dbReference type="GeneID" id="73471047"/>
<evidence type="ECO:0000256" key="2">
    <source>
        <dbReference type="PROSITE-ProRule" id="PRU00104"/>
    </source>
</evidence>
<keyword evidence="6" id="KW-1185">Reference proteome</keyword>
<accession>A0A8J5UKT6</accession>
<proteinExistence type="predicted"/>
<keyword evidence="2" id="KW-0833">Ubl conjugation pathway</keyword>
<evidence type="ECO:0000313" key="5">
    <source>
        <dbReference type="EMBL" id="KAG7662237.1"/>
    </source>
</evidence>
<dbReference type="InterPro" id="IPR057948">
    <property type="entry name" value="TPR_TRIP12_N"/>
</dbReference>
<comment type="caution">
    <text evidence="5">The sequence shown here is derived from an EMBL/GenBank/DDBJ whole genome shotgun (WGS) entry which is preliminary data.</text>
</comment>
<dbReference type="Proteomes" id="UP000694255">
    <property type="component" value="Unassembled WGS sequence"/>
</dbReference>
<organism evidence="5 6">
    <name type="scientific">[Candida] subhashii</name>
    <dbReference type="NCBI Taxonomy" id="561895"/>
    <lineage>
        <taxon>Eukaryota</taxon>
        <taxon>Fungi</taxon>
        <taxon>Dikarya</taxon>
        <taxon>Ascomycota</taxon>
        <taxon>Saccharomycotina</taxon>
        <taxon>Pichiomycetes</taxon>
        <taxon>Debaryomycetaceae</taxon>
        <taxon>Spathaspora</taxon>
    </lineage>
</organism>
<dbReference type="InterPro" id="IPR045322">
    <property type="entry name" value="HECTD1/TRIP12-like"/>
</dbReference>
<evidence type="ECO:0000256" key="1">
    <source>
        <dbReference type="ARBA" id="ARBA00022679"/>
    </source>
</evidence>
<evidence type="ECO:0000259" key="4">
    <source>
        <dbReference type="PROSITE" id="PS50237"/>
    </source>
</evidence>
<dbReference type="GO" id="GO:0061630">
    <property type="term" value="F:ubiquitin protein ligase activity"/>
    <property type="evidence" value="ECO:0007669"/>
    <property type="project" value="InterPro"/>
</dbReference>
<feature type="active site" description="Glycyl thioester intermediate" evidence="2">
    <location>
        <position position="1647"/>
    </location>
</feature>
<feature type="domain" description="HECT" evidence="4">
    <location>
        <begin position="1321"/>
        <end position="1680"/>
    </location>
</feature>
<gene>
    <name evidence="5" type="ORF">J8A68_004247</name>
</gene>
<dbReference type="PANTHER" id="PTHR45670">
    <property type="entry name" value="E3 UBIQUITIN-PROTEIN LIGASE TRIP12"/>
    <property type="match status" value="1"/>
</dbReference>
<name>A0A8J5UKT6_9ASCO</name>
<feature type="compositionally biased region" description="Basic and acidic residues" evidence="3">
    <location>
        <begin position="722"/>
        <end position="734"/>
    </location>
</feature>
<dbReference type="PANTHER" id="PTHR45670:SF1">
    <property type="entry name" value="E3 UBIQUITIN-PROTEIN LIGASE HECTD1"/>
    <property type="match status" value="1"/>
</dbReference>
<dbReference type="InterPro" id="IPR000569">
    <property type="entry name" value="HECT_dom"/>
</dbReference>
<feature type="compositionally biased region" description="Basic and acidic residues" evidence="3">
    <location>
        <begin position="54"/>
        <end position="65"/>
    </location>
</feature>
<protein>
    <submittedName>
        <fullName evidence="5">UFD4</fullName>
    </submittedName>
</protein>
<dbReference type="Pfam" id="PF25579">
    <property type="entry name" value="TPR_TRIP12_N"/>
    <property type="match status" value="1"/>
</dbReference>
<feature type="compositionally biased region" description="Acidic residues" evidence="3">
    <location>
        <begin position="90"/>
        <end position="134"/>
    </location>
</feature>
<dbReference type="Pfam" id="PF00632">
    <property type="entry name" value="HECT"/>
    <property type="match status" value="1"/>
</dbReference>
<dbReference type="GO" id="GO:0000209">
    <property type="term" value="P:protein polyubiquitination"/>
    <property type="evidence" value="ECO:0007669"/>
    <property type="project" value="TreeGrafter"/>
</dbReference>
<dbReference type="OrthoDB" id="423283at2759"/>
<evidence type="ECO:0000313" key="6">
    <source>
        <dbReference type="Proteomes" id="UP000694255"/>
    </source>
</evidence>
<feature type="region of interest" description="Disordered" evidence="3">
    <location>
        <begin position="688"/>
        <end position="735"/>
    </location>
</feature>
<reference evidence="5 6" key="1">
    <citation type="journal article" date="2021" name="DNA Res.">
        <title>Genome analysis of Candida subhashii reveals its hybrid nature and dual mitochondrial genome conformations.</title>
        <authorList>
            <person name="Mixao V."/>
            <person name="Hegedusova E."/>
            <person name="Saus E."/>
            <person name="Pryszcz L.P."/>
            <person name="Cillingova A."/>
            <person name="Nosek J."/>
            <person name="Gabaldon T."/>
        </authorList>
    </citation>
    <scope>NUCLEOTIDE SEQUENCE [LARGE SCALE GENOMIC DNA]</scope>
    <source>
        <strain evidence="5 6">CBS 10753</strain>
    </source>
</reference>
<feature type="compositionally biased region" description="Acidic residues" evidence="3">
    <location>
        <begin position="696"/>
        <end position="721"/>
    </location>
</feature>
<dbReference type="GO" id="GO:0043161">
    <property type="term" value="P:proteasome-mediated ubiquitin-dependent protein catabolic process"/>
    <property type="evidence" value="ECO:0007669"/>
    <property type="project" value="TreeGrafter"/>
</dbReference>
<dbReference type="SMART" id="SM00119">
    <property type="entry name" value="HECTc"/>
    <property type="match status" value="1"/>
</dbReference>
<evidence type="ECO:0000256" key="3">
    <source>
        <dbReference type="SAM" id="MobiDB-lite"/>
    </source>
</evidence>
<keyword evidence="1" id="KW-0808">Transferase</keyword>
<feature type="compositionally biased region" description="Acidic residues" evidence="3">
    <location>
        <begin position="157"/>
        <end position="173"/>
    </location>
</feature>
<feature type="compositionally biased region" description="Acidic residues" evidence="3">
    <location>
        <begin position="74"/>
        <end position="83"/>
    </location>
</feature>